<evidence type="ECO:0000313" key="2">
    <source>
        <dbReference type="Proteomes" id="UP000775213"/>
    </source>
</evidence>
<dbReference type="PANTHER" id="PTHR37257:SF1">
    <property type="entry name" value="PROTEIN PLASTID TRANSCRIPTIONALLY ACTIVE 7"/>
    <property type="match status" value="1"/>
</dbReference>
<dbReference type="GO" id="GO:0000427">
    <property type="term" value="C:plastid-encoded plastid RNA polymerase complex"/>
    <property type="evidence" value="ECO:0007669"/>
    <property type="project" value="InterPro"/>
</dbReference>
<comment type="caution">
    <text evidence="1">The sequence shown here is derived from an EMBL/GenBank/DDBJ whole genome shotgun (WGS) entry which is preliminary data.</text>
</comment>
<name>A0AAV7HMB2_DENCH</name>
<proteinExistence type="predicted"/>
<reference evidence="1 2" key="1">
    <citation type="journal article" date="2021" name="Hortic Res">
        <title>Chromosome-scale assembly of the Dendrobium chrysotoxum genome enhances the understanding of orchid evolution.</title>
        <authorList>
            <person name="Zhang Y."/>
            <person name="Zhang G.Q."/>
            <person name="Zhang D."/>
            <person name="Liu X.D."/>
            <person name="Xu X.Y."/>
            <person name="Sun W.H."/>
            <person name="Yu X."/>
            <person name="Zhu X."/>
            <person name="Wang Z.W."/>
            <person name="Zhao X."/>
            <person name="Zhong W.Y."/>
            <person name="Chen H."/>
            <person name="Yin W.L."/>
            <person name="Huang T."/>
            <person name="Niu S.C."/>
            <person name="Liu Z.J."/>
        </authorList>
    </citation>
    <scope>NUCLEOTIDE SEQUENCE [LARGE SCALE GENOMIC DNA]</scope>
    <source>
        <strain evidence="1">Lindl</strain>
    </source>
</reference>
<dbReference type="Proteomes" id="UP000775213">
    <property type="component" value="Unassembled WGS sequence"/>
</dbReference>
<accession>A0AAV7HMB2</accession>
<dbReference type="GO" id="GO:0042793">
    <property type="term" value="P:plastid transcription"/>
    <property type="evidence" value="ECO:0007669"/>
    <property type="project" value="InterPro"/>
</dbReference>
<evidence type="ECO:0008006" key="3">
    <source>
        <dbReference type="Google" id="ProtNLM"/>
    </source>
</evidence>
<organism evidence="1 2">
    <name type="scientific">Dendrobium chrysotoxum</name>
    <name type="common">Orchid</name>
    <dbReference type="NCBI Taxonomy" id="161865"/>
    <lineage>
        <taxon>Eukaryota</taxon>
        <taxon>Viridiplantae</taxon>
        <taxon>Streptophyta</taxon>
        <taxon>Embryophyta</taxon>
        <taxon>Tracheophyta</taxon>
        <taxon>Spermatophyta</taxon>
        <taxon>Magnoliopsida</taxon>
        <taxon>Liliopsida</taxon>
        <taxon>Asparagales</taxon>
        <taxon>Orchidaceae</taxon>
        <taxon>Epidendroideae</taxon>
        <taxon>Malaxideae</taxon>
        <taxon>Dendrobiinae</taxon>
        <taxon>Dendrobium</taxon>
    </lineage>
</organism>
<dbReference type="AlphaFoldDB" id="A0AAV7HMB2"/>
<dbReference type="InterPro" id="IPR038958">
    <property type="entry name" value="PTAC7"/>
</dbReference>
<dbReference type="PANTHER" id="PTHR37257">
    <property type="entry name" value="PROTEIN PLASTID TRANSCRIPTIONALLY ACTIVE 7"/>
    <property type="match status" value="1"/>
</dbReference>
<dbReference type="EMBL" id="JAGFBR010000002">
    <property type="protein sequence ID" value="KAH0470111.1"/>
    <property type="molecule type" value="Genomic_DNA"/>
</dbReference>
<sequence>MSWRPVDRGMRRTVRWPRSCAKGIVAVGSVAPDATSLQRRELEGRLGLVCEVMRDLAALLGVNMGLGREFRWFVQVLGPNGPGFPMDIQLSPHVHLSHIPGINIHLLFFKFLHYLALSTHRFTNSQKEGHNGRRVWRRRKLSKRDVKIEYKMDRVPFLEEQVRKIRETGKIMSLDIERLLLSEENRFTFVNEVAAEATAYVENNRDEYGAKKAILHVLSNRMNDAGFHRSEAYMETDPFKPGPRYLRIPET</sequence>
<keyword evidence="2" id="KW-1185">Reference proteome</keyword>
<evidence type="ECO:0000313" key="1">
    <source>
        <dbReference type="EMBL" id="KAH0470111.1"/>
    </source>
</evidence>
<protein>
    <recommendedName>
        <fullName evidence="3">Protein PLASTID TRANSCRIPTIONALLY ACTIVE 7</fullName>
    </recommendedName>
</protein>
<gene>
    <name evidence="1" type="ORF">IEQ34_001669</name>
</gene>